<evidence type="ECO:0000256" key="1">
    <source>
        <dbReference type="ARBA" id="ARBA00004651"/>
    </source>
</evidence>
<dbReference type="GO" id="GO:0055085">
    <property type="term" value="P:transmembrane transport"/>
    <property type="evidence" value="ECO:0007669"/>
    <property type="project" value="InterPro"/>
</dbReference>
<keyword evidence="11" id="KW-1185">Reference proteome</keyword>
<dbReference type="Proteomes" id="UP000181980">
    <property type="component" value="Unassembled WGS sequence"/>
</dbReference>
<dbReference type="Pfam" id="PF12911">
    <property type="entry name" value="OppC_N"/>
    <property type="match status" value="1"/>
</dbReference>
<dbReference type="OrthoDB" id="6637947at2"/>
<dbReference type="InterPro" id="IPR025966">
    <property type="entry name" value="OppC_N"/>
</dbReference>
<evidence type="ECO:0000256" key="8">
    <source>
        <dbReference type="SAM" id="MobiDB-lite"/>
    </source>
</evidence>
<evidence type="ECO:0000256" key="5">
    <source>
        <dbReference type="ARBA" id="ARBA00022989"/>
    </source>
</evidence>
<dbReference type="Gene3D" id="1.10.3720.10">
    <property type="entry name" value="MetI-like"/>
    <property type="match status" value="1"/>
</dbReference>
<dbReference type="PANTHER" id="PTHR43386:SF1">
    <property type="entry name" value="D,D-DIPEPTIDE TRANSPORT SYSTEM PERMEASE PROTEIN DDPC-RELATED"/>
    <property type="match status" value="1"/>
</dbReference>
<sequence>MTTSADLEAPAPPAAGDPALVRPPSQWSRAWRDRRARVGLLIVLLFVLVALLAPWIAPYHPWQRLTGPDGELLRLRPPSWEHPFGTSIYGRDLLSQAIWGTRRTLQVGVVAAVVAVVIGTNIGLIAGFAGGWVEQSLMRLNDAALALPFVPLAIVLIGTLGRSDVVLVVAIAMVFWRMPARVVRAQVLVLKELGFVKAATCGGATRRRILYRQIGPNVLPYALLYGMLLTAEAVIAEATLSFLGFAPRDALSLGTIMFDAFSSQQVREAWWWPLFPGLMIMLFVVAVSLLSDAYERVLAVEGAQR</sequence>
<evidence type="ECO:0000256" key="6">
    <source>
        <dbReference type="ARBA" id="ARBA00023136"/>
    </source>
</evidence>
<feature type="region of interest" description="Disordered" evidence="8">
    <location>
        <begin position="1"/>
        <end position="21"/>
    </location>
</feature>
<feature type="domain" description="ABC transmembrane type-1" evidence="9">
    <location>
        <begin position="101"/>
        <end position="291"/>
    </location>
</feature>
<proteinExistence type="inferred from homology"/>
<evidence type="ECO:0000259" key="9">
    <source>
        <dbReference type="PROSITE" id="PS50928"/>
    </source>
</evidence>
<evidence type="ECO:0000256" key="7">
    <source>
        <dbReference type="RuleBase" id="RU363032"/>
    </source>
</evidence>
<dbReference type="InterPro" id="IPR050366">
    <property type="entry name" value="BP-dependent_transpt_permease"/>
</dbReference>
<comment type="subcellular location">
    <subcellularLocation>
        <location evidence="1 7">Cell membrane</location>
        <topology evidence="1 7">Multi-pass membrane protein</topology>
    </subcellularLocation>
</comment>
<comment type="similarity">
    <text evidence="7">Belongs to the binding-protein-dependent transport system permease family.</text>
</comment>
<evidence type="ECO:0000256" key="2">
    <source>
        <dbReference type="ARBA" id="ARBA00022448"/>
    </source>
</evidence>
<organism evidence="10 11">
    <name type="scientific">Jiangella alba</name>
    <dbReference type="NCBI Taxonomy" id="561176"/>
    <lineage>
        <taxon>Bacteria</taxon>
        <taxon>Bacillati</taxon>
        <taxon>Actinomycetota</taxon>
        <taxon>Actinomycetes</taxon>
        <taxon>Jiangellales</taxon>
        <taxon>Jiangellaceae</taxon>
        <taxon>Jiangella</taxon>
    </lineage>
</organism>
<feature type="transmembrane region" description="Helical" evidence="7">
    <location>
        <begin position="218"/>
        <end position="243"/>
    </location>
</feature>
<evidence type="ECO:0000256" key="4">
    <source>
        <dbReference type="ARBA" id="ARBA00022692"/>
    </source>
</evidence>
<keyword evidence="3" id="KW-1003">Cell membrane</keyword>
<dbReference type="STRING" id="561176.SAMN04488561_6961"/>
<dbReference type="InterPro" id="IPR000515">
    <property type="entry name" value="MetI-like"/>
</dbReference>
<dbReference type="EMBL" id="FNUC01000004">
    <property type="protein sequence ID" value="SEF18890.1"/>
    <property type="molecule type" value="Genomic_DNA"/>
</dbReference>
<keyword evidence="6 7" id="KW-0472">Membrane</keyword>
<gene>
    <name evidence="10" type="ORF">SAMN04488561_6961</name>
</gene>
<dbReference type="GO" id="GO:0005886">
    <property type="term" value="C:plasma membrane"/>
    <property type="evidence" value="ECO:0007669"/>
    <property type="project" value="UniProtKB-SubCell"/>
</dbReference>
<keyword evidence="4 7" id="KW-0812">Transmembrane</keyword>
<evidence type="ECO:0000313" key="11">
    <source>
        <dbReference type="Proteomes" id="UP000181980"/>
    </source>
</evidence>
<keyword evidence="2 7" id="KW-0813">Transport</keyword>
<dbReference type="AlphaFoldDB" id="A0A1H5PYF7"/>
<feature type="transmembrane region" description="Helical" evidence="7">
    <location>
        <begin position="270"/>
        <end position="290"/>
    </location>
</feature>
<feature type="transmembrane region" description="Helical" evidence="7">
    <location>
        <begin position="38"/>
        <end position="57"/>
    </location>
</feature>
<keyword evidence="5 7" id="KW-1133">Transmembrane helix</keyword>
<dbReference type="PANTHER" id="PTHR43386">
    <property type="entry name" value="OLIGOPEPTIDE TRANSPORT SYSTEM PERMEASE PROTEIN APPC"/>
    <property type="match status" value="1"/>
</dbReference>
<evidence type="ECO:0000256" key="3">
    <source>
        <dbReference type="ARBA" id="ARBA00022475"/>
    </source>
</evidence>
<evidence type="ECO:0000313" key="10">
    <source>
        <dbReference type="EMBL" id="SEF18890.1"/>
    </source>
</evidence>
<dbReference type="CDD" id="cd06261">
    <property type="entry name" value="TM_PBP2"/>
    <property type="match status" value="1"/>
</dbReference>
<dbReference type="RefSeq" id="WP_083288612.1">
    <property type="nucleotide sequence ID" value="NZ_FNUC01000004.1"/>
</dbReference>
<dbReference type="SUPFAM" id="SSF161098">
    <property type="entry name" value="MetI-like"/>
    <property type="match status" value="1"/>
</dbReference>
<reference evidence="11" key="1">
    <citation type="submission" date="2016-10" db="EMBL/GenBank/DDBJ databases">
        <authorList>
            <person name="Varghese N."/>
            <person name="Submissions S."/>
        </authorList>
    </citation>
    <scope>NUCLEOTIDE SEQUENCE [LARGE SCALE GENOMIC DNA]</scope>
    <source>
        <strain evidence="11">DSM 45237</strain>
    </source>
</reference>
<accession>A0A1H5PYF7</accession>
<protein>
    <submittedName>
        <fullName evidence="10">Peptide/nickel transport system permease protein</fullName>
    </submittedName>
</protein>
<dbReference type="PROSITE" id="PS50928">
    <property type="entry name" value="ABC_TM1"/>
    <property type="match status" value="1"/>
</dbReference>
<dbReference type="Pfam" id="PF00528">
    <property type="entry name" value="BPD_transp_1"/>
    <property type="match status" value="1"/>
</dbReference>
<name>A0A1H5PYF7_9ACTN</name>
<dbReference type="InterPro" id="IPR035906">
    <property type="entry name" value="MetI-like_sf"/>
</dbReference>
<feature type="transmembrane region" description="Helical" evidence="7">
    <location>
        <begin position="109"/>
        <end position="133"/>
    </location>
</feature>